<dbReference type="EMBL" id="JXJN01007676">
    <property type="status" value="NOT_ANNOTATED_CDS"/>
    <property type="molecule type" value="Genomic_DNA"/>
</dbReference>
<keyword evidence="2" id="KW-1185">Reference proteome</keyword>
<organism evidence="1 2">
    <name type="scientific">Glossina palpalis gambiensis</name>
    <dbReference type="NCBI Taxonomy" id="67801"/>
    <lineage>
        <taxon>Eukaryota</taxon>
        <taxon>Metazoa</taxon>
        <taxon>Ecdysozoa</taxon>
        <taxon>Arthropoda</taxon>
        <taxon>Hexapoda</taxon>
        <taxon>Insecta</taxon>
        <taxon>Pterygota</taxon>
        <taxon>Neoptera</taxon>
        <taxon>Endopterygota</taxon>
        <taxon>Diptera</taxon>
        <taxon>Brachycera</taxon>
        <taxon>Muscomorpha</taxon>
        <taxon>Hippoboscoidea</taxon>
        <taxon>Glossinidae</taxon>
        <taxon>Glossina</taxon>
    </lineage>
</organism>
<proteinExistence type="predicted"/>
<reference evidence="2" key="1">
    <citation type="submission" date="2015-01" db="EMBL/GenBank/DDBJ databases">
        <authorList>
            <person name="Aksoy S."/>
            <person name="Warren W."/>
            <person name="Wilson R.K."/>
        </authorList>
    </citation>
    <scope>NUCLEOTIDE SEQUENCE [LARGE SCALE GENOMIC DNA]</scope>
    <source>
        <strain evidence="2">IAEA</strain>
    </source>
</reference>
<accession>A0A1B0B2J3</accession>
<evidence type="ECO:0000313" key="1">
    <source>
        <dbReference type="EnsemblMetazoa" id="GPPI016846-PA"/>
    </source>
</evidence>
<reference evidence="1" key="2">
    <citation type="submission" date="2020-05" db="UniProtKB">
        <authorList>
            <consortium name="EnsemblMetazoa"/>
        </authorList>
    </citation>
    <scope>IDENTIFICATION</scope>
    <source>
        <strain evidence="1">IAEA</strain>
    </source>
</reference>
<sequence length="138" mass="15864">MFVHGRGCEGLQGVIRLTMPVNLLLQMTGLPAGISIIGNIRGPIYHKRAALEGFFFCTLHVPNFRISPPLSQFMLIFIRNSTELKPVCKQCASNLHWLEIWQTIASAMFILRALASSTECRHCYEGYYFHIFYYNQIY</sequence>
<name>A0A1B0B2J3_9MUSC</name>
<protein>
    <submittedName>
        <fullName evidence="1">Uncharacterized protein</fullName>
    </submittedName>
</protein>
<evidence type="ECO:0000313" key="2">
    <source>
        <dbReference type="Proteomes" id="UP000092460"/>
    </source>
</evidence>
<dbReference type="Proteomes" id="UP000092460">
    <property type="component" value="Unassembled WGS sequence"/>
</dbReference>
<dbReference type="VEuPathDB" id="VectorBase:GPPI016846"/>
<dbReference type="AlphaFoldDB" id="A0A1B0B2J3"/>
<dbReference type="EnsemblMetazoa" id="GPPI016846-RA">
    <property type="protein sequence ID" value="GPPI016846-PA"/>
    <property type="gene ID" value="GPPI016846"/>
</dbReference>